<sequence>MAYELIYFDIRGLAEMTRLLFIDQGIQFTDTRFSVVDKTEWLKIKDSFPFGQVPALKDGDKTIVQTGAIMRHLARKHNLYGDSEEDCTHADIFFEGVRDMRNKYARFIYVDWDVEGKREEFIKEIVPTALAQIESLLKTRQNGEHFVLGEKISFVDYNFFEELDILLVLEKTILDKFPVLKAYHKRMTERSNLQEHLKKRAASGIWINGTDRM</sequence>
<dbReference type="AlphaFoldDB" id="A0A1I7Y072"/>
<dbReference type="FunFam" id="3.40.30.10:FF:000168">
    <property type="entry name" value="Glutathione S-transferase 2"/>
    <property type="match status" value="1"/>
</dbReference>
<dbReference type="InterPro" id="IPR004046">
    <property type="entry name" value="GST_C"/>
</dbReference>
<protein>
    <recommendedName>
        <fullName evidence="3">glutathione transferase</fullName>
        <ecNumber evidence="3">2.5.1.18</ecNumber>
    </recommendedName>
    <alternativeName>
        <fullName evidence="5">GST class-pi</fullName>
    </alternativeName>
</protein>
<dbReference type="PANTHER" id="PTHR11571">
    <property type="entry name" value="GLUTATHIONE S-TRANSFERASE"/>
    <property type="match status" value="1"/>
</dbReference>
<evidence type="ECO:0000259" key="6">
    <source>
        <dbReference type="PROSITE" id="PS50404"/>
    </source>
</evidence>
<feature type="domain" description="GST C-terminal" evidence="7">
    <location>
        <begin position="83"/>
        <end position="205"/>
    </location>
</feature>
<evidence type="ECO:0000256" key="2">
    <source>
        <dbReference type="ARBA" id="ARBA00011738"/>
    </source>
</evidence>
<dbReference type="PANTHER" id="PTHR11571:SF141">
    <property type="entry name" value="GLUTATHIONE S-TRANSFERASE"/>
    <property type="match status" value="1"/>
</dbReference>
<feature type="domain" description="GST N-terminal" evidence="6">
    <location>
        <begin position="1"/>
        <end position="81"/>
    </location>
</feature>
<dbReference type="Proteomes" id="UP000095287">
    <property type="component" value="Unplaced"/>
</dbReference>
<comment type="similarity">
    <text evidence="1">Belongs to the GST superfamily. Pi family.</text>
</comment>
<organism evidence="8 9">
    <name type="scientific">Steinernema glaseri</name>
    <dbReference type="NCBI Taxonomy" id="37863"/>
    <lineage>
        <taxon>Eukaryota</taxon>
        <taxon>Metazoa</taxon>
        <taxon>Ecdysozoa</taxon>
        <taxon>Nematoda</taxon>
        <taxon>Chromadorea</taxon>
        <taxon>Rhabditida</taxon>
        <taxon>Tylenchina</taxon>
        <taxon>Panagrolaimomorpha</taxon>
        <taxon>Strongyloidoidea</taxon>
        <taxon>Steinernematidae</taxon>
        <taxon>Steinernema</taxon>
    </lineage>
</organism>
<reference evidence="9" key="1">
    <citation type="submission" date="2016-11" db="UniProtKB">
        <authorList>
            <consortium name="WormBaseParasite"/>
        </authorList>
    </citation>
    <scope>IDENTIFICATION</scope>
</reference>
<dbReference type="InterPro" id="IPR036249">
    <property type="entry name" value="Thioredoxin-like_sf"/>
</dbReference>
<dbReference type="InterPro" id="IPR036282">
    <property type="entry name" value="Glutathione-S-Trfase_C_sf"/>
</dbReference>
<dbReference type="SFLD" id="SFLDS00019">
    <property type="entry name" value="Glutathione_Transferase_(cytos"/>
    <property type="match status" value="1"/>
</dbReference>
<dbReference type="SUPFAM" id="SSF52833">
    <property type="entry name" value="Thioredoxin-like"/>
    <property type="match status" value="1"/>
</dbReference>
<name>A0A1I7Y072_9BILA</name>
<keyword evidence="8" id="KW-1185">Reference proteome</keyword>
<evidence type="ECO:0000256" key="4">
    <source>
        <dbReference type="ARBA" id="ARBA00022679"/>
    </source>
</evidence>
<comment type="subunit">
    <text evidence="2">Homodimer.</text>
</comment>
<dbReference type="EC" id="2.5.1.18" evidence="3"/>
<dbReference type="GO" id="GO:0004364">
    <property type="term" value="F:glutathione transferase activity"/>
    <property type="evidence" value="ECO:0007669"/>
    <property type="project" value="UniProtKB-EC"/>
</dbReference>
<dbReference type="PROSITE" id="PS50405">
    <property type="entry name" value="GST_CTER"/>
    <property type="match status" value="1"/>
</dbReference>
<dbReference type="Pfam" id="PF02798">
    <property type="entry name" value="GST_N"/>
    <property type="match status" value="1"/>
</dbReference>
<evidence type="ECO:0000259" key="7">
    <source>
        <dbReference type="PROSITE" id="PS50405"/>
    </source>
</evidence>
<keyword evidence="4" id="KW-0808">Transferase</keyword>
<dbReference type="SFLD" id="SFLDG00363">
    <property type="entry name" value="AMPS_(cytGST):_Alpha-__Mu-__Pi"/>
    <property type="match status" value="1"/>
</dbReference>
<dbReference type="InterPro" id="IPR040079">
    <property type="entry name" value="Glutathione_S-Trfase"/>
</dbReference>
<dbReference type="SUPFAM" id="SSF47616">
    <property type="entry name" value="GST C-terminal domain-like"/>
    <property type="match status" value="1"/>
</dbReference>
<dbReference type="InterPro" id="IPR050213">
    <property type="entry name" value="GST_superfamily"/>
</dbReference>
<evidence type="ECO:0000256" key="5">
    <source>
        <dbReference type="ARBA" id="ARBA00032759"/>
    </source>
</evidence>
<dbReference type="Gene3D" id="3.40.30.10">
    <property type="entry name" value="Glutaredoxin"/>
    <property type="match status" value="1"/>
</dbReference>
<proteinExistence type="inferred from homology"/>
<dbReference type="PROSITE" id="PS50404">
    <property type="entry name" value="GST_NTER"/>
    <property type="match status" value="1"/>
</dbReference>
<dbReference type="SFLD" id="SFLDG01205">
    <property type="entry name" value="AMPS.1"/>
    <property type="match status" value="1"/>
</dbReference>
<evidence type="ECO:0000313" key="8">
    <source>
        <dbReference type="Proteomes" id="UP000095287"/>
    </source>
</evidence>
<dbReference type="Gene3D" id="1.20.1050.10">
    <property type="match status" value="1"/>
</dbReference>
<dbReference type="GO" id="GO:0006749">
    <property type="term" value="P:glutathione metabolic process"/>
    <property type="evidence" value="ECO:0007669"/>
    <property type="project" value="TreeGrafter"/>
</dbReference>
<dbReference type="InterPro" id="IPR004045">
    <property type="entry name" value="Glutathione_S-Trfase_N"/>
</dbReference>
<dbReference type="FunFam" id="1.20.1050.10:FF:000020">
    <property type="entry name" value="Glutathione S-transferase P 1"/>
    <property type="match status" value="1"/>
</dbReference>
<dbReference type="GO" id="GO:0005829">
    <property type="term" value="C:cytosol"/>
    <property type="evidence" value="ECO:0007669"/>
    <property type="project" value="TreeGrafter"/>
</dbReference>
<dbReference type="WBParaSite" id="L893_g11400.t1">
    <property type="protein sequence ID" value="L893_g11400.t1"/>
    <property type="gene ID" value="L893_g11400"/>
</dbReference>
<evidence type="ECO:0000313" key="9">
    <source>
        <dbReference type="WBParaSite" id="L893_g11400.t1"/>
    </source>
</evidence>
<evidence type="ECO:0000256" key="3">
    <source>
        <dbReference type="ARBA" id="ARBA00012452"/>
    </source>
</evidence>
<evidence type="ECO:0000256" key="1">
    <source>
        <dbReference type="ARBA" id="ARBA00007297"/>
    </source>
</evidence>
<accession>A0A1I7Y072</accession>
<dbReference type="InterPro" id="IPR010987">
    <property type="entry name" value="Glutathione-S-Trfase_C-like"/>
</dbReference>
<dbReference type="Pfam" id="PF14497">
    <property type="entry name" value="GST_C_3"/>
    <property type="match status" value="1"/>
</dbReference>